<keyword evidence="2" id="KW-1185">Reference proteome</keyword>
<protein>
    <submittedName>
        <fullName evidence="3">Uncharacterized protein</fullName>
    </submittedName>
</protein>
<accession>A0A914Q2U3</accession>
<evidence type="ECO:0000313" key="2">
    <source>
        <dbReference type="Proteomes" id="UP000887578"/>
    </source>
</evidence>
<dbReference type="AlphaFoldDB" id="A0A914Q2U3"/>
<dbReference type="WBParaSite" id="PDA_v2.g2508.t1">
    <property type="protein sequence ID" value="PDA_v2.g2508.t1"/>
    <property type="gene ID" value="PDA_v2.g2508"/>
</dbReference>
<feature type="chain" id="PRO_5037294956" evidence="1">
    <location>
        <begin position="16"/>
        <end position="170"/>
    </location>
</feature>
<feature type="signal peptide" evidence="1">
    <location>
        <begin position="1"/>
        <end position="15"/>
    </location>
</feature>
<organism evidence="2 3">
    <name type="scientific">Panagrolaimus davidi</name>
    <dbReference type="NCBI Taxonomy" id="227884"/>
    <lineage>
        <taxon>Eukaryota</taxon>
        <taxon>Metazoa</taxon>
        <taxon>Ecdysozoa</taxon>
        <taxon>Nematoda</taxon>
        <taxon>Chromadorea</taxon>
        <taxon>Rhabditida</taxon>
        <taxon>Tylenchina</taxon>
        <taxon>Panagrolaimomorpha</taxon>
        <taxon>Panagrolaimoidea</taxon>
        <taxon>Panagrolaimidae</taxon>
        <taxon>Panagrolaimus</taxon>
    </lineage>
</organism>
<dbReference type="Proteomes" id="UP000887578">
    <property type="component" value="Unplaced"/>
</dbReference>
<evidence type="ECO:0000313" key="3">
    <source>
        <dbReference type="WBParaSite" id="PDA_v2.g2508.t1"/>
    </source>
</evidence>
<name>A0A914Q2U3_9BILA</name>
<evidence type="ECO:0000256" key="1">
    <source>
        <dbReference type="SAM" id="SignalP"/>
    </source>
</evidence>
<proteinExistence type="predicted"/>
<reference evidence="3" key="1">
    <citation type="submission" date="2022-11" db="UniProtKB">
        <authorList>
            <consortium name="WormBaseParasite"/>
        </authorList>
    </citation>
    <scope>IDENTIFICATION</scope>
</reference>
<sequence length="170" mass="20216">MFILFMPLLYQLTYADCGCGIRCVKYSSPDQCTRCCTATVRRSVPLQEPNSNPIRIFDRELSKPIQNPSYYTIPRKTSSSLSNNNNNNDELIQLSNLISTLYQEESKAKSRKRKYILQKTRTKLQHYRKLRRQGIQESNSQEEMYDLLEMLLKKLRFRSQNSTRDRFERR</sequence>
<keyword evidence="1" id="KW-0732">Signal</keyword>